<keyword evidence="1" id="KW-0812">Transmembrane</keyword>
<accession>A0A9D2MMV7</accession>
<keyword evidence="1" id="KW-0472">Membrane</keyword>
<keyword evidence="1" id="KW-1133">Transmembrane helix</keyword>
<protein>
    <submittedName>
        <fullName evidence="2">FeoB-associated Cys-rich membrane protein</fullName>
    </submittedName>
</protein>
<evidence type="ECO:0000313" key="2">
    <source>
        <dbReference type="EMBL" id="HJB80665.1"/>
    </source>
</evidence>
<reference evidence="2" key="2">
    <citation type="submission" date="2021-04" db="EMBL/GenBank/DDBJ databases">
        <authorList>
            <person name="Gilroy R."/>
        </authorList>
    </citation>
    <scope>NUCLEOTIDE SEQUENCE</scope>
    <source>
        <strain evidence="2">CHK192-8294</strain>
    </source>
</reference>
<organism evidence="2 3">
    <name type="scientific">Candidatus Flavonifractor intestinigallinarum</name>
    <dbReference type="NCBI Taxonomy" id="2838586"/>
    <lineage>
        <taxon>Bacteria</taxon>
        <taxon>Bacillati</taxon>
        <taxon>Bacillota</taxon>
        <taxon>Clostridia</taxon>
        <taxon>Eubacteriales</taxon>
        <taxon>Oscillospiraceae</taxon>
        <taxon>Flavonifractor</taxon>
    </lineage>
</organism>
<dbReference type="Pfam" id="PF12669">
    <property type="entry name" value="FeoB_associated"/>
    <property type="match status" value="1"/>
</dbReference>
<sequence length="54" mass="6146">MLKYLIYAGVAVLILWAAVYLIYRFHQNLKGKRGCDCGGCSSCPHTYCRHRKAP</sequence>
<evidence type="ECO:0000313" key="3">
    <source>
        <dbReference type="Proteomes" id="UP000823921"/>
    </source>
</evidence>
<reference evidence="2" key="1">
    <citation type="journal article" date="2021" name="PeerJ">
        <title>Extensive microbial diversity within the chicken gut microbiome revealed by metagenomics and culture.</title>
        <authorList>
            <person name="Gilroy R."/>
            <person name="Ravi A."/>
            <person name="Getino M."/>
            <person name="Pursley I."/>
            <person name="Horton D.L."/>
            <person name="Alikhan N.F."/>
            <person name="Baker D."/>
            <person name="Gharbi K."/>
            <person name="Hall N."/>
            <person name="Watson M."/>
            <person name="Adriaenssens E.M."/>
            <person name="Foster-Nyarko E."/>
            <person name="Jarju S."/>
            <person name="Secka A."/>
            <person name="Antonio M."/>
            <person name="Oren A."/>
            <person name="Chaudhuri R.R."/>
            <person name="La Ragione R."/>
            <person name="Hildebrand F."/>
            <person name="Pallen M.J."/>
        </authorList>
    </citation>
    <scope>NUCLEOTIDE SEQUENCE</scope>
    <source>
        <strain evidence="2">CHK192-8294</strain>
    </source>
</reference>
<dbReference type="EMBL" id="DWXO01000068">
    <property type="protein sequence ID" value="HJB80665.1"/>
    <property type="molecule type" value="Genomic_DNA"/>
</dbReference>
<evidence type="ECO:0000256" key="1">
    <source>
        <dbReference type="SAM" id="Phobius"/>
    </source>
</evidence>
<name>A0A9D2MMV7_9FIRM</name>
<gene>
    <name evidence="2" type="ORF">H9712_06750</name>
</gene>
<comment type="caution">
    <text evidence="2">The sequence shown here is derived from an EMBL/GenBank/DDBJ whole genome shotgun (WGS) entry which is preliminary data.</text>
</comment>
<proteinExistence type="predicted"/>
<feature type="transmembrane region" description="Helical" evidence="1">
    <location>
        <begin position="6"/>
        <end position="23"/>
    </location>
</feature>
<dbReference type="Proteomes" id="UP000823921">
    <property type="component" value="Unassembled WGS sequence"/>
</dbReference>
<dbReference type="AlphaFoldDB" id="A0A9D2MMV7"/>